<dbReference type="AlphaFoldDB" id="A0A841HEW1"/>
<proteinExistence type="predicted"/>
<dbReference type="GeneID" id="76425297"/>
<protein>
    <submittedName>
        <fullName evidence="1">Uncharacterized protein</fullName>
    </submittedName>
</protein>
<reference evidence="1" key="1">
    <citation type="submission" date="2020-08" db="EMBL/GenBank/DDBJ databases">
        <title>Genomic Encyclopedia of Type Strains, Phase IV (KMG-IV): sequencing the most valuable type-strain genomes for metagenomic binning, comparative biology and taxonomic classification.</title>
        <authorList>
            <person name="Goeker M."/>
        </authorList>
    </citation>
    <scope>NUCLEOTIDE SEQUENCE</scope>
    <source>
        <strain evidence="1">DSM 669</strain>
    </source>
</reference>
<dbReference type="RefSeq" id="WP_010902039.1">
    <property type="nucleotide sequence ID" value="NZ_JACHGX010000014.1"/>
</dbReference>
<sequence>MGNDNPGEIDFDAQFADDDKLVDEAEEHVHNPSKSYVTHRT</sequence>
<evidence type="ECO:0000313" key="2">
    <source>
        <dbReference type="Proteomes" id="UP000642919"/>
    </source>
</evidence>
<evidence type="ECO:0000313" key="1">
    <source>
        <dbReference type="EMBL" id="MBB6090979.1"/>
    </source>
</evidence>
<dbReference type="Proteomes" id="UP000642919">
    <property type="component" value="Unassembled WGS sequence"/>
</dbReference>
<organism evidence="1 2">
    <name type="scientific">Halobacterium salinarum</name>
    <name type="common">Halobacterium halobium</name>
    <dbReference type="NCBI Taxonomy" id="2242"/>
    <lineage>
        <taxon>Archaea</taxon>
        <taxon>Methanobacteriati</taxon>
        <taxon>Methanobacteriota</taxon>
        <taxon>Stenosarchaea group</taxon>
        <taxon>Halobacteria</taxon>
        <taxon>Halobacteriales</taxon>
        <taxon>Halobacteriaceae</taxon>
        <taxon>Halobacterium</taxon>
    </lineage>
</organism>
<gene>
    <name evidence="1" type="ORF">HNR49_002365</name>
</gene>
<name>A0A841HEW1_HALSI</name>
<dbReference type="EMBL" id="JACHGX010000014">
    <property type="protein sequence ID" value="MBB6090979.1"/>
    <property type="molecule type" value="Genomic_DNA"/>
</dbReference>
<accession>A0A841HEW1</accession>
<comment type="caution">
    <text evidence="1">The sequence shown here is derived from an EMBL/GenBank/DDBJ whole genome shotgun (WGS) entry which is preliminary data.</text>
</comment>